<organism evidence="5 6">
    <name type="scientific">Scheffersomyces spartinae</name>
    <dbReference type="NCBI Taxonomy" id="45513"/>
    <lineage>
        <taxon>Eukaryota</taxon>
        <taxon>Fungi</taxon>
        <taxon>Dikarya</taxon>
        <taxon>Ascomycota</taxon>
        <taxon>Saccharomycotina</taxon>
        <taxon>Pichiomycetes</taxon>
        <taxon>Debaryomycetaceae</taxon>
        <taxon>Scheffersomyces</taxon>
    </lineage>
</organism>
<dbReference type="FunFam" id="3.20.20.80:FF:000100">
    <property type="entry name" value="Glycoside hydrolase superfamily"/>
    <property type="match status" value="1"/>
</dbReference>
<evidence type="ECO:0000313" key="5">
    <source>
        <dbReference type="EMBL" id="KAG7192511.1"/>
    </source>
</evidence>
<evidence type="ECO:0000313" key="6">
    <source>
        <dbReference type="Proteomes" id="UP000790833"/>
    </source>
</evidence>
<evidence type="ECO:0000256" key="3">
    <source>
        <dbReference type="ARBA" id="ARBA00023295"/>
    </source>
</evidence>
<dbReference type="InterPro" id="IPR050386">
    <property type="entry name" value="Glycosyl_hydrolase_5"/>
</dbReference>
<dbReference type="GO" id="GO:0009251">
    <property type="term" value="P:glucan catabolic process"/>
    <property type="evidence" value="ECO:0007669"/>
    <property type="project" value="TreeGrafter"/>
</dbReference>
<dbReference type="GO" id="GO:0005576">
    <property type="term" value="C:extracellular region"/>
    <property type="evidence" value="ECO:0007669"/>
    <property type="project" value="TreeGrafter"/>
</dbReference>
<proteinExistence type="inferred from homology"/>
<evidence type="ECO:0000256" key="2">
    <source>
        <dbReference type="ARBA" id="ARBA00022801"/>
    </source>
</evidence>
<evidence type="ECO:0000256" key="1">
    <source>
        <dbReference type="ARBA" id="ARBA00005641"/>
    </source>
</evidence>
<dbReference type="Proteomes" id="UP000790833">
    <property type="component" value="Unassembled WGS sequence"/>
</dbReference>
<dbReference type="InterPro" id="IPR017853">
    <property type="entry name" value="GH"/>
</dbReference>
<dbReference type="SUPFAM" id="SSF51445">
    <property type="entry name" value="(Trans)glycosidases"/>
    <property type="match status" value="1"/>
</dbReference>
<accession>A0A9P7V794</accession>
<protein>
    <submittedName>
        <fullName evidence="5">Glucan 1,3-beta-glucosidase 3</fullName>
    </submittedName>
</protein>
<reference evidence="5" key="1">
    <citation type="submission" date="2021-03" db="EMBL/GenBank/DDBJ databases">
        <authorList>
            <person name="Palmer J.M."/>
        </authorList>
    </citation>
    <scope>NUCLEOTIDE SEQUENCE</scope>
    <source>
        <strain evidence="5">ARV_011</strain>
    </source>
</reference>
<dbReference type="GO" id="GO:0009986">
    <property type="term" value="C:cell surface"/>
    <property type="evidence" value="ECO:0007669"/>
    <property type="project" value="TreeGrafter"/>
</dbReference>
<keyword evidence="2" id="KW-0378">Hydrolase</keyword>
<gene>
    <name evidence="5" type="primary">EXG3</name>
    <name evidence="5" type="ORF">KQ657_001606</name>
</gene>
<dbReference type="OrthoDB" id="1887033at2759"/>
<dbReference type="RefSeq" id="XP_043048061.1">
    <property type="nucleotide sequence ID" value="XM_043192397.1"/>
</dbReference>
<comment type="similarity">
    <text evidence="1">Belongs to the glycosyl hydrolase 5 (cellulase A) family.</text>
</comment>
<evidence type="ECO:0000256" key="4">
    <source>
        <dbReference type="SAM" id="MobiDB-lite"/>
    </source>
</evidence>
<dbReference type="GO" id="GO:0005737">
    <property type="term" value="C:cytoplasm"/>
    <property type="evidence" value="ECO:0007669"/>
    <property type="project" value="UniProtKB-ARBA"/>
</dbReference>
<dbReference type="EMBL" id="JAHMUF010000017">
    <property type="protein sequence ID" value="KAG7192511.1"/>
    <property type="molecule type" value="Genomic_DNA"/>
</dbReference>
<dbReference type="PANTHER" id="PTHR31297:SF43">
    <property type="entry name" value="GLUCAN 1,3-BETA-GLUCOSIDASE 3"/>
    <property type="match status" value="1"/>
</dbReference>
<dbReference type="GO" id="GO:0046557">
    <property type="term" value="F:glucan endo-1,6-beta-glucosidase activity"/>
    <property type="evidence" value="ECO:0007669"/>
    <property type="project" value="TreeGrafter"/>
</dbReference>
<dbReference type="AlphaFoldDB" id="A0A9P7V794"/>
<keyword evidence="6" id="KW-1185">Reference proteome</keyword>
<dbReference type="Gene3D" id="3.20.20.80">
    <property type="entry name" value="Glycosidases"/>
    <property type="match status" value="1"/>
</dbReference>
<dbReference type="GeneID" id="66114980"/>
<comment type="caution">
    <text evidence="5">The sequence shown here is derived from an EMBL/GenBank/DDBJ whole genome shotgun (WGS) entry which is preliminary data.</text>
</comment>
<dbReference type="PANTHER" id="PTHR31297">
    <property type="entry name" value="GLUCAN ENDO-1,6-BETA-GLUCOSIDASE B"/>
    <property type="match status" value="1"/>
</dbReference>
<name>A0A9P7V794_9ASCO</name>
<keyword evidence="3" id="KW-0326">Glycosidase</keyword>
<feature type="region of interest" description="Disordered" evidence="4">
    <location>
        <begin position="395"/>
        <end position="428"/>
    </location>
</feature>
<sequence>MFDKLKIKSKANSVASSSAPLTPGKPSREDIYRNRQNYGVNLGGCFVLEKWLFHSIFPEGANCEAEAVAKLVEENGEDEARTRLETHWTNFMSDDDWQWLEDHGVNSVRIPIGYWEIDGGRFTKHTKFEPFGHRVYANAWSIFKKLFVEKAGEHGISVLVDLHGLPGGANGSDHSGEHGGDGKAEFWHSSELQLLICEGLKFIVKDLLDYENICGIQIVNESEFADNPKHQKVYYGAAINLIREIDGNIPIIISDGWWPNQWAEWVQELQNHNNILGVVIDHHVYRCFSDSDKNKSPQQIIDQLPADVLTNISKNGHGVDFMVGEWSCVLDQSTWDKAEGGANHKRDELVIEYGNRQLNQFMERASYGSYFWTFKFESGNGGEWDLKTMTDKGAIKSPLPNRGVQVPDGNSYERAKEDANNQQKQSVDKNYDWNRFNDGFTMAWKDSEEFLRFNGSLIGRIEATKEERLRENSTERGTPKRPDEFESGYLAGLFQFRSIV</sequence>